<keyword evidence="1" id="KW-0378">Hydrolase</keyword>
<proteinExistence type="inferred from homology"/>
<dbReference type="EMBL" id="CP012332">
    <property type="protein sequence ID" value="AKU92145.1"/>
    <property type="molecule type" value="Genomic_DNA"/>
</dbReference>
<keyword evidence="1" id="KW-0479">Metal-binding</keyword>
<dbReference type="PANTHER" id="PTHR42658:SF1">
    <property type="entry name" value="HYDROLASE TATD"/>
    <property type="match status" value="1"/>
</dbReference>
<dbReference type="PIRSF" id="PIRSF005295">
    <property type="entry name" value="UCP005295_TatD"/>
    <property type="match status" value="1"/>
</dbReference>
<comment type="similarity">
    <text evidence="1">Belongs to the metallo-dependent hydrolases superfamily.</text>
</comment>
<evidence type="ECO:0000256" key="1">
    <source>
        <dbReference type="PIRNR" id="PIRNR005295"/>
    </source>
</evidence>
<accession>A0A0K1PF48</accession>
<dbReference type="Proteomes" id="UP000055590">
    <property type="component" value="Chromosome"/>
</dbReference>
<name>A0A0K1PF48_9BACT</name>
<keyword evidence="3" id="KW-1185">Reference proteome</keyword>
<dbReference type="KEGG" id="vin:AKJ08_2532"/>
<dbReference type="STRING" id="1391653.AKJ08_2532"/>
<evidence type="ECO:0000313" key="2">
    <source>
        <dbReference type="EMBL" id="AKU92145.1"/>
    </source>
</evidence>
<dbReference type="OrthoDB" id="9783157at2"/>
<dbReference type="RefSeq" id="WP_050726358.1">
    <property type="nucleotide sequence ID" value="NZ_CP012332.1"/>
</dbReference>
<sequence>MDRLPPIFDAQIHAENLGDRDLEDLAYFGVEAAIAIAGDDAPADSVRDLLRYLEVQIDTQTERLRKAGIAPFVAVGIHPQRLPIRGLGQALAELPALLDRGRVAALGAIGLAEGGEREEEAFVAQLELAASLRVPVIVNTPDRSNPPIARRVLSLLKASELPPSKVLVGAGDPGTVRVVREFGFHACLTVHPARLPAEAAVRIIRQYGGTGILLASEAGAGASDLLAVPRTLHLLERAGISPEITRRVGYENAIDFFGVDRRVL</sequence>
<dbReference type="PANTHER" id="PTHR42658">
    <property type="entry name" value="HYDROLASE TATD"/>
    <property type="match status" value="1"/>
</dbReference>
<dbReference type="InterPro" id="IPR032466">
    <property type="entry name" value="Metal_Hydrolase"/>
</dbReference>
<evidence type="ECO:0008006" key="4">
    <source>
        <dbReference type="Google" id="ProtNLM"/>
    </source>
</evidence>
<reference evidence="2 3" key="1">
    <citation type="submission" date="2015-08" db="EMBL/GenBank/DDBJ databases">
        <authorList>
            <person name="Babu N.S."/>
            <person name="Beckwith C.J."/>
            <person name="Beseler K.G."/>
            <person name="Brison A."/>
            <person name="Carone J.V."/>
            <person name="Caskin T.P."/>
            <person name="Diamond M."/>
            <person name="Durham M.E."/>
            <person name="Foxe J.M."/>
            <person name="Go M."/>
            <person name="Henderson B.A."/>
            <person name="Jones I.B."/>
            <person name="McGettigan J.A."/>
            <person name="Micheletti S.J."/>
            <person name="Nasrallah M.E."/>
            <person name="Ortiz D."/>
            <person name="Piller C.R."/>
            <person name="Privatt S.R."/>
            <person name="Schneider S.L."/>
            <person name="Sharp S."/>
            <person name="Smith T.C."/>
            <person name="Stanton J.D."/>
            <person name="Ullery H.E."/>
            <person name="Wilson R.J."/>
            <person name="Serrano M.G."/>
            <person name="Buck G."/>
            <person name="Lee V."/>
            <person name="Wang Y."/>
            <person name="Carvalho R."/>
            <person name="Voegtly L."/>
            <person name="Shi R."/>
            <person name="Duckworth R."/>
            <person name="Johnson A."/>
            <person name="Loviza R."/>
            <person name="Walstead R."/>
            <person name="Shah Z."/>
            <person name="Kiflezghi M."/>
            <person name="Wade K."/>
            <person name="Ball S.L."/>
            <person name="Bradley K.W."/>
            <person name="Asai D.J."/>
            <person name="Bowman C.A."/>
            <person name="Russell D.A."/>
            <person name="Pope W.H."/>
            <person name="Jacobs-Sera D."/>
            <person name="Hendrix R.W."/>
            <person name="Hatfull G.F."/>
        </authorList>
    </citation>
    <scope>NUCLEOTIDE SEQUENCE [LARGE SCALE GENOMIC DNA]</scope>
    <source>
        <strain evidence="2 3">DSM 27710</strain>
    </source>
</reference>
<dbReference type="AlphaFoldDB" id="A0A0K1PF48"/>
<protein>
    <recommendedName>
        <fullName evidence="4">Hydrolase TatD</fullName>
    </recommendedName>
</protein>
<dbReference type="Gene3D" id="3.20.20.140">
    <property type="entry name" value="Metal-dependent hydrolases"/>
    <property type="match status" value="1"/>
</dbReference>
<gene>
    <name evidence="2" type="ORF">AKJ08_2532</name>
</gene>
<organism evidence="2 3">
    <name type="scientific">Vulgatibacter incomptus</name>
    <dbReference type="NCBI Taxonomy" id="1391653"/>
    <lineage>
        <taxon>Bacteria</taxon>
        <taxon>Pseudomonadati</taxon>
        <taxon>Myxococcota</taxon>
        <taxon>Myxococcia</taxon>
        <taxon>Myxococcales</taxon>
        <taxon>Cystobacterineae</taxon>
        <taxon>Vulgatibacteraceae</taxon>
        <taxon>Vulgatibacter</taxon>
    </lineage>
</organism>
<dbReference type="GO" id="GO:0046872">
    <property type="term" value="F:metal ion binding"/>
    <property type="evidence" value="ECO:0007669"/>
    <property type="project" value="UniProtKB-KW"/>
</dbReference>
<dbReference type="GO" id="GO:0016788">
    <property type="term" value="F:hydrolase activity, acting on ester bonds"/>
    <property type="evidence" value="ECO:0007669"/>
    <property type="project" value="UniProtKB-UniRule"/>
</dbReference>
<evidence type="ECO:0000313" key="3">
    <source>
        <dbReference type="Proteomes" id="UP000055590"/>
    </source>
</evidence>
<dbReference type="Pfam" id="PF01026">
    <property type="entry name" value="TatD_DNase"/>
    <property type="match status" value="1"/>
</dbReference>
<dbReference type="SUPFAM" id="SSF51556">
    <property type="entry name" value="Metallo-dependent hydrolases"/>
    <property type="match status" value="1"/>
</dbReference>
<dbReference type="InterPro" id="IPR001130">
    <property type="entry name" value="TatD-like"/>
</dbReference>
<dbReference type="InterPro" id="IPR012022">
    <property type="entry name" value="UCP005295"/>
</dbReference>